<protein>
    <recommendedName>
        <fullName evidence="3">DUF674 domain-containing protein</fullName>
    </recommendedName>
</protein>
<dbReference type="KEGG" id="egt:105958707"/>
<evidence type="ECO:0000313" key="2">
    <source>
        <dbReference type="Proteomes" id="UP000030748"/>
    </source>
</evidence>
<dbReference type="OMA" id="KSFYTCS"/>
<gene>
    <name evidence="1" type="ORF">MIMGU_mgv11b021150mg</name>
</gene>
<organism evidence="1 2">
    <name type="scientific">Erythranthe guttata</name>
    <name type="common">Yellow monkey flower</name>
    <name type="synonym">Mimulus guttatus</name>
    <dbReference type="NCBI Taxonomy" id="4155"/>
    <lineage>
        <taxon>Eukaryota</taxon>
        <taxon>Viridiplantae</taxon>
        <taxon>Streptophyta</taxon>
        <taxon>Embryophyta</taxon>
        <taxon>Tracheophyta</taxon>
        <taxon>Spermatophyta</taxon>
        <taxon>Magnoliopsida</taxon>
        <taxon>eudicotyledons</taxon>
        <taxon>Gunneridae</taxon>
        <taxon>Pentapetalae</taxon>
        <taxon>asterids</taxon>
        <taxon>lamiids</taxon>
        <taxon>Lamiales</taxon>
        <taxon>Phrymaceae</taxon>
        <taxon>Erythranthe</taxon>
    </lineage>
</organism>
<dbReference type="Pfam" id="PF05056">
    <property type="entry name" value="DUF674"/>
    <property type="match status" value="1"/>
</dbReference>
<dbReference type="PhylomeDB" id="A0A022R8S1"/>
<dbReference type="AlphaFoldDB" id="A0A022R8S1"/>
<dbReference type="PANTHER" id="PTHR33103:SF114">
    <property type="entry name" value="DUF674 DOMAIN-CONTAINING PROTEIN"/>
    <property type="match status" value="1"/>
</dbReference>
<dbReference type="EMBL" id="KI630592">
    <property type="protein sequence ID" value="EYU36133.1"/>
    <property type="molecule type" value="Genomic_DNA"/>
</dbReference>
<proteinExistence type="predicted"/>
<name>A0A022R8S1_ERYGU</name>
<evidence type="ECO:0008006" key="3">
    <source>
        <dbReference type="Google" id="ProtNLM"/>
    </source>
</evidence>
<keyword evidence="2" id="KW-1185">Reference proteome</keyword>
<dbReference type="InterPro" id="IPR007750">
    <property type="entry name" value="DUF674"/>
</dbReference>
<accession>A0A022R8S1</accession>
<dbReference type="Proteomes" id="UP000030748">
    <property type="component" value="Unassembled WGS sequence"/>
</dbReference>
<dbReference type="PANTHER" id="PTHR33103">
    <property type="entry name" value="OS01G0153900 PROTEIN"/>
    <property type="match status" value="1"/>
</dbReference>
<reference evidence="1 2" key="1">
    <citation type="journal article" date="2013" name="Proc. Natl. Acad. Sci. U.S.A.">
        <title>Fine-scale variation in meiotic recombination in Mimulus inferred from population shotgun sequencing.</title>
        <authorList>
            <person name="Hellsten U."/>
            <person name="Wright K.M."/>
            <person name="Jenkins J."/>
            <person name="Shu S."/>
            <person name="Yuan Y."/>
            <person name="Wessler S.R."/>
            <person name="Schmutz J."/>
            <person name="Willis J.H."/>
            <person name="Rokhsar D.S."/>
        </authorList>
    </citation>
    <scope>NUCLEOTIDE SEQUENCE [LARGE SCALE GENOMIC DNA]</scope>
    <source>
        <strain evidence="2">cv. DUN x IM62</strain>
    </source>
</reference>
<dbReference type="OrthoDB" id="2014278at2759"/>
<sequence length="255" mass="28065">MVGEAETEVVMRLKLLIDTESKRVLFAEAGKDFVDFLFKIQTLPVGAVVLSLLQKKQARIGSLTNLYESIENLNNSYMQSNETKDALLKPDDPLSLVAGPTPGPPRAATLASKLFYKCSTCPPVYVSDSPDIYCPGCRYSKMTSSMIYVAPPFYDDDQGIGFVKDMVTYMVMDDLVVTPLSTISSISFLNKLDVKDFSSVQEKRVNFGMDEAVKLLSASLHTNNVLTDVFLNCTTTNSNKRNRCEVYVAGALSGC</sequence>
<evidence type="ECO:0000313" key="1">
    <source>
        <dbReference type="EMBL" id="EYU36133.1"/>
    </source>
</evidence>